<dbReference type="Pfam" id="PF25881">
    <property type="entry name" value="HH_YBHG"/>
    <property type="match status" value="1"/>
</dbReference>
<accession>A0A917I4V1</accession>
<feature type="domain" description="YbhG-like alpha-helical hairpin" evidence="2">
    <location>
        <begin position="76"/>
        <end position="201"/>
    </location>
</feature>
<gene>
    <name evidence="3" type="ORF">GCM10007036_04940</name>
</gene>
<dbReference type="SUPFAM" id="SSF111369">
    <property type="entry name" value="HlyD-like secretion proteins"/>
    <property type="match status" value="3"/>
</dbReference>
<dbReference type="GO" id="GO:0005886">
    <property type="term" value="C:plasma membrane"/>
    <property type="evidence" value="ECO:0007669"/>
    <property type="project" value="TreeGrafter"/>
</dbReference>
<dbReference type="PANTHER" id="PTHR30438:SF2">
    <property type="entry name" value="MEMBRANE PROTEIN"/>
    <property type="match status" value="1"/>
</dbReference>
<dbReference type="Gene3D" id="1.10.287.470">
    <property type="entry name" value="Helix hairpin bin"/>
    <property type="match status" value="2"/>
</dbReference>
<dbReference type="InterPro" id="IPR059052">
    <property type="entry name" value="HH_YbhG-like"/>
</dbReference>
<keyword evidence="4" id="KW-1185">Reference proteome</keyword>
<dbReference type="PANTHER" id="PTHR30438">
    <property type="entry name" value="36 KDA ANTIGEN-RELATED"/>
    <property type="match status" value="1"/>
</dbReference>
<name>A0A917I4V1_9HYPH</name>
<dbReference type="AlphaFoldDB" id="A0A917I4V1"/>
<organism evidence="3 4">
    <name type="scientific">Alsobacter metallidurans</name>
    <dbReference type="NCBI Taxonomy" id="340221"/>
    <lineage>
        <taxon>Bacteria</taxon>
        <taxon>Pseudomonadati</taxon>
        <taxon>Pseudomonadota</taxon>
        <taxon>Alphaproteobacteria</taxon>
        <taxon>Hyphomicrobiales</taxon>
        <taxon>Alsobacteraceae</taxon>
        <taxon>Alsobacter</taxon>
    </lineage>
</organism>
<feature type="coiled-coil region" evidence="1">
    <location>
        <begin position="73"/>
        <end position="102"/>
    </location>
</feature>
<dbReference type="Gene3D" id="2.40.50.100">
    <property type="match status" value="2"/>
</dbReference>
<dbReference type="Gene3D" id="2.40.30.170">
    <property type="match status" value="1"/>
</dbReference>
<keyword evidence="1" id="KW-0175">Coiled coil</keyword>
<reference evidence="3" key="1">
    <citation type="journal article" date="2014" name="Int. J. Syst. Evol. Microbiol.">
        <title>Complete genome sequence of Corynebacterium casei LMG S-19264T (=DSM 44701T), isolated from a smear-ripened cheese.</title>
        <authorList>
            <consortium name="US DOE Joint Genome Institute (JGI-PGF)"/>
            <person name="Walter F."/>
            <person name="Albersmeier A."/>
            <person name="Kalinowski J."/>
            <person name="Ruckert C."/>
        </authorList>
    </citation>
    <scope>NUCLEOTIDE SEQUENCE</scope>
    <source>
        <strain evidence="3">CGMCC 1.12214</strain>
    </source>
</reference>
<dbReference type="RefSeq" id="WP_188516142.1">
    <property type="nucleotide sequence ID" value="NZ_BMES01000001.1"/>
</dbReference>
<dbReference type="Proteomes" id="UP000603912">
    <property type="component" value="Unassembled WGS sequence"/>
</dbReference>
<evidence type="ECO:0000256" key="1">
    <source>
        <dbReference type="SAM" id="Coils"/>
    </source>
</evidence>
<evidence type="ECO:0000313" key="4">
    <source>
        <dbReference type="Proteomes" id="UP000603912"/>
    </source>
</evidence>
<proteinExistence type="predicted"/>
<comment type="caution">
    <text evidence="3">The sequence shown here is derived from an EMBL/GenBank/DDBJ whole genome shotgun (WGS) entry which is preliminary data.</text>
</comment>
<dbReference type="EMBL" id="BMES01000001">
    <property type="protein sequence ID" value="GGH09085.1"/>
    <property type="molecule type" value="Genomic_DNA"/>
</dbReference>
<evidence type="ECO:0000313" key="3">
    <source>
        <dbReference type="EMBL" id="GGH09085.1"/>
    </source>
</evidence>
<feature type="coiled-coil region" evidence="1">
    <location>
        <begin position="147"/>
        <end position="200"/>
    </location>
</feature>
<evidence type="ECO:0000259" key="2">
    <source>
        <dbReference type="Pfam" id="PF25881"/>
    </source>
</evidence>
<protein>
    <submittedName>
        <fullName evidence="3">Secretion protein HlyD</fullName>
    </submittedName>
</protein>
<reference evidence="3" key="2">
    <citation type="submission" date="2020-09" db="EMBL/GenBank/DDBJ databases">
        <authorList>
            <person name="Sun Q."/>
            <person name="Zhou Y."/>
        </authorList>
    </citation>
    <scope>NUCLEOTIDE SEQUENCE</scope>
    <source>
        <strain evidence="3">CGMCC 1.12214</strain>
    </source>
</reference>
<sequence>MKASPIFAAFALAAAAAGGLYWTLTREPEAPAGWQGYVEGQLVYLAAEEGGRIETLKVEAGDEVAQGQPIFALEASSQDAQLAEAQARALQARAQLENLQAALQRPEQVAVLRAQEERARATLDLSRSEFERQQALYGRGISAKARLDQAESTFERDKAALEEAQRQILAAQLSARTGDIAGAEAFVRAAEAAVRQAEARVAKRRVASPAAGRVQDVFFRAGEVVNPGQPVLSLLPPANLKVRFYVPEPALSRLSLGQTVHVGCDSCPEGLTATLSFLSREAEYTPPVIFSEQERGKLVFRAEARLAGEGLKLPLGLPVSVEPAEARP</sequence>